<evidence type="ECO:0000313" key="3">
    <source>
        <dbReference type="Proteomes" id="UP001222027"/>
    </source>
</evidence>
<sequence>MAAQLKMTVGCGGCGIGDCGRARGVCRQRVVAMAEEEEGNPRPSRDDTSAARAKEEMEALVLGRQRATTKLTGEDGGAGARQPEGNSDDRGRSRQCYASRGQQ</sequence>
<name>A0AAV8PUX9_ENSVE</name>
<proteinExistence type="predicted"/>
<keyword evidence="3" id="KW-1185">Reference proteome</keyword>
<evidence type="ECO:0000313" key="2">
    <source>
        <dbReference type="EMBL" id="KAJ8459337.1"/>
    </source>
</evidence>
<dbReference type="AlphaFoldDB" id="A0AAV8PUX9"/>
<reference evidence="2 3" key="1">
    <citation type="submission" date="2022-12" db="EMBL/GenBank/DDBJ databases">
        <title>Chromosome-scale assembly of the Ensete ventricosum genome.</title>
        <authorList>
            <person name="Dussert Y."/>
            <person name="Stocks J."/>
            <person name="Wendawek A."/>
            <person name="Woldeyes F."/>
            <person name="Nichols R.A."/>
            <person name="Borrell J.S."/>
        </authorList>
    </citation>
    <scope>NUCLEOTIDE SEQUENCE [LARGE SCALE GENOMIC DNA]</scope>
    <source>
        <strain evidence="3">cv. Maze</strain>
        <tissue evidence="2">Seeds</tissue>
    </source>
</reference>
<comment type="caution">
    <text evidence="2">The sequence shown here is derived from an EMBL/GenBank/DDBJ whole genome shotgun (WGS) entry which is preliminary data.</text>
</comment>
<organism evidence="2 3">
    <name type="scientific">Ensete ventricosum</name>
    <name type="common">Abyssinian banana</name>
    <name type="synonym">Musa ensete</name>
    <dbReference type="NCBI Taxonomy" id="4639"/>
    <lineage>
        <taxon>Eukaryota</taxon>
        <taxon>Viridiplantae</taxon>
        <taxon>Streptophyta</taxon>
        <taxon>Embryophyta</taxon>
        <taxon>Tracheophyta</taxon>
        <taxon>Spermatophyta</taxon>
        <taxon>Magnoliopsida</taxon>
        <taxon>Liliopsida</taxon>
        <taxon>Zingiberales</taxon>
        <taxon>Musaceae</taxon>
        <taxon>Ensete</taxon>
    </lineage>
</organism>
<evidence type="ECO:0000256" key="1">
    <source>
        <dbReference type="SAM" id="MobiDB-lite"/>
    </source>
</evidence>
<feature type="region of interest" description="Disordered" evidence="1">
    <location>
        <begin position="33"/>
        <end position="103"/>
    </location>
</feature>
<protein>
    <submittedName>
        <fullName evidence="2">Uncharacterized protein</fullName>
    </submittedName>
</protein>
<feature type="compositionally biased region" description="Basic and acidic residues" evidence="1">
    <location>
        <begin position="39"/>
        <end position="57"/>
    </location>
</feature>
<accession>A0AAV8PUX9</accession>
<gene>
    <name evidence="2" type="ORF">OPV22_032263</name>
</gene>
<dbReference type="EMBL" id="JAQQAF010000009">
    <property type="protein sequence ID" value="KAJ8459337.1"/>
    <property type="molecule type" value="Genomic_DNA"/>
</dbReference>
<dbReference type="Proteomes" id="UP001222027">
    <property type="component" value="Unassembled WGS sequence"/>
</dbReference>